<dbReference type="PROSITE" id="PS51760">
    <property type="entry name" value="GH10_2"/>
    <property type="match status" value="1"/>
</dbReference>
<dbReference type="InterPro" id="IPR017853">
    <property type="entry name" value="GH"/>
</dbReference>
<dbReference type="EMBL" id="KC246819">
    <property type="protein sequence ID" value="AHF25119.1"/>
    <property type="molecule type" value="Genomic_DNA"/>
</dbReference>
<dbReference type="GO" id="GO:0031176">
    <property type="term" value="F:endo-1,4-beta-xylanase activity"/>
    <property type="evidence" value="ECO:0007669"/>
    <property type="project" value="UniProtKB-EC"/>
</dbReference>
<evidence type="ECO:0000256" key="2">
    <source>
        <dbReference type="ARBA" id="ARBA00007495"/>
    </source>
</evidence>
<evidence type="ECO:0000256" key="1">
    <source>
        <dbReference type="ARBA" id="ARBA00000681"/>
    </source>
</evidence>
<dbReference type="InterPro" id="IPR001000">
    <property type="entry name" value="GH10_dom"/>
</dbReference>
<keyword evidence="6 9" id="KW-0119">Carbohydrate metabolism</keyword>
<keyword evidence="3 11" id="KW-0858">Xylan degradation</keyword>
<evidence type="ECO:0000313" key="11">
    <source>
        <dbReference type="EMBL" id="AHF25119.1"/>
    </source>
</evidence>
<protein>
    <recommendedName>
        <fullName evidence="9">Beta-xylanase</fullName>
        <ecNumber evidence="9">3.2.1.8</ecNumber>
    </recommendedName>
</protein>
<feature type="domain" description="GH10" evidence="10">
    <location>
        <begin position="59"/>
        <end position="364"/>
    </location>
</feature>
<dbReference type="EC" id="3.2.1.8" evidence="9"/>
<reference evidence="11" key="1">
    <citation type="journal article" date="2013" name="PLoS ONE">
        <title>Metagenomic insights into the carbohydrate-active enzymes carried by the microorganisms adhering to solid digesta in the rumen of cows.</title>
        <authorList>
            <person name="Wang L."/>
            <person name="Hatem A."/>
            <person name="Catalyurek U.V."/>
            <person name="Morrison M."/>
            <person name="Yu Z."/>
        </authorList>
    </citation>
    <scope>NUCLEOTIDE SEQUENCE</scope>
</reference>
<proteinExistence type="inferred from homology"/>
<dbReference type="Gene3D" id="3.20.20.80">
    <property type="entry name" value="Glycosidases"/>
    <property type="match status" value="1"/>
</dbReference>
<evidence type="ECO:0000256" key="9">
    <source>
        <dbReference type="RuleBase" id="RU361174"/>
    </source>
</evidence>
<dbReference type="PANTHER" id="PTHR31490">
    <property type="entry name" value="GLYCOSYL HYDROLASE"/>
    <property type="match status" value="1"/>
</dbReference>
<comment type="similarity">
    <text evidence="2 9">Belongs to the glycosyl hydrolase 10 (cellulase F) family.</text>
</comment>
<keyword evidence="4" id="KW-0732">Signal</keyword>
<dbReference type="SMART" id="SM00633">
    <property type="entry name" value="Glyco_10"/>
    <property type="match status" value="1"/>
</dbReference>
<evidence type="ECO:0000256" key="8">
    <source>
        <dbReference type="ARBA" id="ARBA00023326"/>
    </source>
</evidence>
<dbReference type="PANTHER" id="PTHR31490:SF88">
    <property type="entry name" value="BETA-XYLANASE"/>
    <property type="match status" value="1"/>
</dbReference>
<dbReference type="InterPro" id="IPR044846">
    <property type="entry name" value="GH10"/>
</dbReference>
<accession>W0FNR4</accession>
<name>W0FNR4_9BACT</name>
<dbReference type="AlphaFoldDB" id="W0FNR4"/>
<sequence>MEEAENIFMSSLDHRKASKTIKVTDKNGMPVRNAKLRLVQKSHEFLFGCGGFDFVALMETGEEQRFEHFKELTDKWLKVFNYATLPFYLGTFEPEEGKPQTESRMNAARYLKERGVTVKGHPLVWHTVCADWLMAYDNKTILEKLLGRIDREVSGFKGLIDKWDVINEVVIMPVFDKYDNAVTRICKEYGRVPLVKAVFDEAHKMNPGAELLLNDFNTSSKYEELIKECLDAGVPISTIGIQSHQHQKYWGPDKLYDVLERFSRFGLPIHFTENTLTSGDYLVPEELEDLNDFQVTAEEWPSTPKGEERQMKQMEEMYRILFDCPQVKAVTGWDFTDGMWLNAPSGVVRRDGSVKPSYELLDHLINHEWHTDETVVTDCEGMVTVTGFKGGYELIPGDESVTLSPESKDFVL</sequence>
<evidence type="ECO:0000256" key="5">
    <source>
        <dbReference type="ARBA" id="ARBA00022801"/>
    </source>
</evidence>
<keyword evidence="7 9" id="KW-0326">Glycosidase</keyword>
<evidence type="ECO:0000256" key="7">
    <source>
        <dbReference type="ARBA" id="ARBA00023295"/>
    </source>
</evidence>
<dbReference type="PRINTS" id="PR00134">
    <property type="entry name" value="GLHYDRLASE10"/>
</dbReference>
<comment type="catalytic activity">
    <reaction evidence="1 9">
        <text>Endohydrolysis of (1-&gt;4)-beta-D-xylosidic linkages in xylans.</text>
        <dbReference type="EC" id="3.2.1.8"/>
    </reaction>
</comment>
<evidence type="ECO:0000256" key="4">
    <source>
        <dbReference type="ARBA" id="ARBA00022729"/>
    </source>
</evidence>
<evidence type="ECO:0000256" key="3">
    <source>
        <dbReference type="ARBA" id="ARBA00022651"/>
    </source>
</evidence>
<evidence type="ECO:0000256" key="6">
    <source>
        <dbReference type="ARBA" id="ARBA00023277"/>
    </source>
</evidence>
<keyword evidence="8 9" id="KW-0624">Polysaccharide degradation</keyword>
<organism evidence="11">
    <name type="scientific">uncultured bacterium Contig1552</name>
    <dbReference type="NCBI Taxonomy" id="1393454"/>
    <lineage>
        <taxon>Bacteria</taxon>
        <taxon>environmental samples</taxon>
    </lineage>
</organism>
<dbReference type="SUPFAM" id="SSF51445">
    <property type="entry name" value="(Trans)glycosidases"/>
    <property type="match status" value="1"/>
</dbReference>
<dbReference type="Pfam" id="PF00331">
    <property type="entry name" value="Glyco_hydro_10"/>
    <property type="match status" value="1"/>
</dbReference>
<dbReference type="GO" id="GO:0045493">
    <property type="term" value="P:xylan catabolic process"/>
    <property type="evidence" value="ECO:0007669"/>
    <property type="project" value="UniProtKB-KW"/>
</dbReference>
<keyword evidence="5 9" id="KW-0378">Hydrolase</keyword>
<evidence type="ECO:0000259" key="10">
    <source>
        <dbReference type="PROSITE" id="PS51760"/>
    </source>
</evidence>